<accession>A0AAV7R0M1</accession>
<dbReference type="Gene3D" id="3.40.50.2300">
    <property type="match status" value="2"/>
</dbReference>
<evidence type="ECO:0000256" key="2">
    <source>
        <dbReference type="ARBA" id="ARBA00022475"/>
    </source>
</evidence>
<evidence type="ECO:0000256" key="4">
    <source>
        <dbReference type="ARBA" id="ARBA00022729"/>
    </source>
</evidence>
<dbReference type="GO" id="GO:0050916">
    <property type="term" value="P:sensory perception of sweet taste"/>
    <property type="evidence" value="ECO:0007669"/>
    <property type="project" value="TreeGrafter"/>
</dbReference>
<dbReference type="InterPro" id="IPR028082">
    <property type="entry name" value="Peripla_BP_I"/>
</dbReference>
<dbReference type="GO" id="GO:0004930">
    <property type="term" value="F:G protein-coupled receptor activity"/>
    <property type="evidence" value="ECO:0007669"/>
    <property type="project" value="UniProtKB-KW"/>
</dbReference>
<keyword evidence="5" id="KW-1133">Transmembrane helix</keyword>
<keyword evidence="3" id="KW-0812">Transmembrane</keyword>
<organism evidence="13 14">
    <name type="scientific">Pleurodeles waltl</name>
    <name type="common">Iberian ribbed newt</name>
    <dbReference type="NCBI Taxonomy" id="8319"/>
    <lineage>
        <taxon>Eukaryota</taxon>
        <taxon>Metazoa</taxon>
        <taxon>Chordata</taxon>
        <taxon>Craniata</taxon>
        <taxon>Vertebrata</taxon>
        <taxon>Euteleostomi</taxon>
        <taxon>Amphibia</taxon>
        <taxon>Batrachia</taxon>
        <taxon>Caudata</taxon>
        <taxon>Salamandroidea</taxon>
        <taxon>Salamandridae</taxon>
        <taxon>Pleurodelinae</taxon>
        <taxon>Pleurodeles</taxon>
    </lineage>
</organism>
<keyword evidence="2" id="KW-1003">Cell membrane</keyword>
<comment type="subcellular location">
    <subcellularLocation>
        <location evidence="1">Cell membrane</location>
        <topology evidence="1">Multi-pass membrane protein</topology>
    </subcellularLocation>
</comment>
<dbReference type="Pfam" id="PF01094">
    <property type="entry name" value="ANF_receptor"/>
    <property type="match status" value="1"/>
</dbReference>
<proteinExistence type="predicted"/>
<feature type="domain" description="Receptor ligand binding region" evidence="12">
    <location>
        <begin position="68"/>
        <end position="416"/>
    </location>
</feature>
<dbReference type="EMBL" id="JANPWB010000010">
    <property type="protein sequence ID" value="KAJ1144866.1"/>
    <property type="molecule type" value="Genomic_DNA"/>
</dbReference>
<evidence type="ECO:0000256" key="3">
    <source>
        <dbReference type="ARBA" id="ARBA00022692"/>
    </source>
</evidence>
<evidence type="ECO:0000313" key="13">
    <source>
        <dbReference type="EMBL" id="KAJ1144866.1"/>
    </source>
</evidence>
<gene>
    <name evidence="13" type="ORF">NDU88_011160</name>
</gene>
<dbReference type="Proteomes" id="UP001066276">
    <property type="component" value="Chromosome 6"/>
</dbReference>
<dbReference type="InterPro" id="IPR000068">
    <property type="entry name" value="GPCR_3_Ca_sens_rcpt-rel"/>
</dbReference>
<dbReference type="AlphaFoldDB" id="A0AAV7R0M1"/>
<keyword evidence="9" id="KW-0325">Glycoprotein</keyword>
<dbReference type="InterPro" id="IPR001828">
    <property type="entry name" value="ANF_lig-bd_rcpt"/>
</dbReference>
<sequence length="459" mass="50994">MAFFLGIGTLPRPTEYTDLHTYQVFQEAGDIMLGGLFPIHSSVSDVGDPSRPEPLTCTNWKHSGFVQALAMRYAIEEINNSSIFLPGRRLGYEIYDTCMQPRVMMHNAMLFITESRTQDISARCNLTAYSTRILAVIGPGSSEVAMPTVKLLSTFLIPQISYAITSDKFSDKNIFQSFLRTVPSDEGQVRGMIELVAHFHWNWVATLASDDEYGKAAQSQLSTLALQSGICIAHEGLLPTYSTAAETSPIIRDIIRQIHQKNVNVIIVFVPDTISKTLFQEVIQMNLTKVWIASSAWVLSDLVLSLAGIEKIGTVIGFSHRGNLVPGFQEYMAGAISEMGQGDNTLSSAITTFSVRSPNNLYKEEDTMHNPVAEGVPWIRLAQHAYSVYTAVYSAAHALHDILNCNTETCKKVDSNIYPWQVCYETVIVHIEMYLLALVVLCRYALPPMLMDSTKLTTL</sequence>
<keyword evidence="7" id="KW-0472">Membrane</keyword>
<dbReference type="PRINTS" id="PR00248">
    <property type="entry name" value="GPCRMGR"/>
</dbReference>
<keyword evidence="14" id="KW-1185">Reference proteome</keyword>
<name>A0AAV7R0M1_PLEWA</name>
<evidence type="ECO:0000256" key="7">
    <source>
        <dbReference type="ARBA" id="ARBA00023136"/>
    </source>
</evidence>
<evidence type="ECO:0000259" key="12">
    <source>
        <dbReference type="Pfam" id="PF01094"/>
    </source>
</evidence>
<keyword evidence="8" id="KW-0675">Receptor</keyword>
<comment type="caution">
    <text evidence="13">The sequence shown here is derived from an EMBL/GenBank/DDBJ whole genome shotgun (WGS) entry which is preliminary data.</text>
</comment>
<evidence type="ECO:0000256" key="11">
    <source>
        <dbReference type="ARBA" id="ARBA00040705"/>
    </source>
</evidence>
<keyword evidence="6" id="KW-0297">G-protein coupled receptor</keyword>
<evidence type="ECO:0000256" key="10">
    <source>
        <dbReference type="ARBA" id="ARBA00023224"/>
    </source>
</evidence>
<dbReference type="SUPFAM" id="SSF53822">
    <property type="entry name" value="Periplasmic binding protein-like I"/>
    <property type="match status" value="1"/>
</dbReference>
<dbReference type="PANTHER" id="PTHR24061:SF435">
    <property type="entry name" value="TASTE RECEPTOR TYPE 1 MEMBER 3"/>
    <property type="match status" value="1"/>
</dbReference>
<keyword evidence="10" id="KW-0807">Transducer</keyword>
<evidence type="ECO:0000256" key="5">
    <source>
        <dbReference type="ARBA" id="ARBA00022989"/>
    </source>
</evidence>
<keyword evidence="4" id="KW-0732">Signal</keyword>
<reference evidence="13" key="1">
    <citation type="journal article" date="2022" name="bioRxiv">
        <title>Sequencing and chromosome-scale assembly of the giantPleurodeles waltlgenome.</title>
        <authorList>
            <person name="Brown T."/>
            <person name="Elewa A."/>
            <person name="Iarovenko S."/>
            <person name="Subramanian E."/>
            <person name="Araus A.J."/>
            <person name="Petzold A."/>
            <person name="Susuki M."/>
            <person name="Suzuki K.-i.T."/>
            <person name="Hayashi T."/>
            <person name="Toyoda A."/>
            <person name="Oliveira C."/>
            <person name="Osipova E."/>
            <person name="Leigh N.D."/>
            <person name="Simon A."/>
            <person name="Yun M.H."/>
        </authorList>
    </citation>
    <scope>NUCLEOTIDE SEQUENCE</scope>
    <source>
        <strain evidence="13">20211129_DDA</strain>
        <tissue evidence="13">Liver</tissue>
    </source>
</reference>
<evidence type="ECO:0000313" key="14">
    <source>
        <dbReference type="Proteomes" id="UP001066276"/>
    </source>
</evidence>
<dbReference type="FunFam" id="3.40.50.2300:FF:000016">
    <property type="entry name" value="Taste 1 receptor member 2"/>
    <property type="match status" value="1"/>
</dbReference>
<evidence type="ECO:0000256" key="8">
    <source>
        <dbReference type="ARBA" id="ARBA00023170"/>
    </source>
</evidence>
<protein>
    <recommendedName>
        <fullName evidence="11">Taste receptor type 1 member 3</fullName>
    </recommendedName>
</protein>
<dbReference type="GO" id="GO:0005886">
    <property type="term" value="C:plasma membrane"/>
    <property type="evidence" value="ECO:0007669"/>
    <property type="project" value="UniProtKB-SubCell"/>
</dbReference>
<evidence type="ECO:0000256" key="9">
    <source>
        <dbReference type="ARBA" id="ARBA00023180"/>
    </source>
</evidence>
<dbReference type="InterPro" id="IPR000337">
    <property type="entry name" value="GPCR_3"/>
</dbReference>
<dbReference type="PRINTS" id="PR00592">
    <property type="entry name" value="CASENSINGR"/>
</dbReference>
<dbReference type="GO" id="GO:0050917">
    <property type="term" value="P:sensory perception of umami taste"/>
    <property type="evidence" value="ECO:0007669"/>
    <property type="project" value="TreeGrafter"/>
</dbReference>
<evidence type="ECO:0000256" key="1">
    <source>
        <dbReference type="ARBA" id="ARBA00004651"/>
    </source>
</evidence>
<evidence type="ECO:0000256" key="6">
    <source>
        <dbReference type="ARBA" id="ARBA00023040"/>
    </source>
</evidence>
<dbReference type="PANTHER" id="PTHR24061">
    <property type="entry name" value="CALCIUM-SENSING RECEPTOR-RELATED"/>
    <property type="match status" value="1"/>
</dbReference>